<dbReference type="InterPro" id="IPR000560">
    <property type="entry name" value="His_Pase_clade-2"/>
</dbReference>
<dbReference type="GO" id="GO:0016791">
    <property type="term" value="F:phosphatase activity"/>
    <property type="evidence" value="ECO:0007669"/>
    <property type="project" value="TreeGrafter"/>
</dbReference>
<dbReference type="PANTHER" id="PTHR11567">
    <property type="entry name" value="ACID PHOSPHATASE-RELATED"/>
    <property type="match status" value="1"/>
</dbReference>
<feature type="non-terminal residue" evidence="4">
    <location>
        <position position="241"/>
    </location>
</feature>
<dbReference type="SUPFAM" id="SSF53254">
    <property type="entry name" value="Phosphoglycerate mutase-like"/>
    <property type="match status" value="1"/>
</dbReference>
<dbReference type="Pfam" id="PF00328">
    <property type="entry name" value="His_Phos_2"/>
    <property type="match status" value="1"/>
</dbReference>
<evidence type="ECO:0000256" key="2">
    <source>
        <dbReference type="ARBA" id="ARBA00022801"/>
    </source>
</evidence>
<sequence>MNLLSALALQLIGFTSVTLAQYPIKDEPAKGSTYDYCQANVINPEKYTPLFPEGELLSVQLFHRHGDRTPTVFIPPKFQVKDTWNCAAEVRAPTFKPLGENRTLHNLYINQCEEGAIHCSYNPVAKRSLWKGNCYDGQLTPKGIDQLTETGKKFREIYVNKLKFLPENWSDANKQLYVRSTNVQRTEQSVASILNGWFPLKDGERNARPIHYEVIPTQFDMLSPNSQCTKLKNLNAEFKKS</sequence>
<dbReference type="PANTHER" id="PTHR11567:SF110">
    <property type="entry name" value="2-PHOSPHOXYLOSE PHOSPHATASE 1"/>
    <property type="match status" value="1"/>
</dbReference>
<name>A0A137P7W5_CONC2</name>
<keyword evidence="2" id="KW-0378">Hydrolase</keyword>
<evidence type="ECO:0000313" key="5">
    <source>
        <dbReference type="Proteomes" id="UP000070444"/>
    </source>
</evidence>
<evidence type="ECO:0000313" key="4">
    <source>
        <dbReference type="EMBL" id="KXN71082.1"/>
    </source>
</evidence>
<evidence type="ECO:0000256" key="3">
    <source>
        <dbReference type="SAM" id="SignalP"/>
    </source>
</evidence>
<dbReference type="Gene3D" id="3.40.50.1240">
    <property type="entry name" value="Phosphoglycerate mutase-like"/>
    <property type="match status" value="1"/>
</dbReference>
<dbReference type="CDD" id="cd07061">
    <property type="entry name" value="HP_HAP_like"/>
    <property type="match status" value="1"/>
</dbReference>
<dbReference type="InterPro" id="IPR050645">
    <property type="entry name" value="Histidine_acid_phosphatase"/>
</dbReference>
<accession>A0A137P7W5</accession>
<dbReference type="OrthoDB" id="10257284at2759"/>
<reference evidence="4 5" key="1">
    <citation type="journal article" date="2015" name="Genome Biol. Evol.">
        <title>Phylogenomic analyses indicate that early fungi evolved digesting cell walls of algal ancestors of land plants.</title>
        <authorList>
            <person name="Chang Y."/>
            <person name="Wang S."/>
            <person name="Sekimoto S."/>
            <person name="Aerts A.L."/>
            <person name="Choi C."/>
            <person name="Clum A."/>
            <person name="LaButti K.M."/>
            <person name="Lindquist E.A."/>
            <person name="Yee Ngan C."/>
            <person name="Ohm R.A."/>
            <person name="Salamov A.A."/>
            <person name="Grigoriev I.V."/>
            <person name="Spatafora J.W."/>
            <person name="Berbee M.L."/>
        </authorList>
    </citation>
    <scope>NUCLEOTIDE SEQUENCE [LARGE SCALE GENOMIC DNA]</scope>
    <source>
        <strain evidence="4 5">NRRL 28638</strain>
    </source>
</reference>
<dbReference type="AlphaFoldDB" id="A0A137P7W5"/>
<protein>
    <submittedName>
        <fullName evidence="4">Phosphoglycerate mutase-like protein</fullName>
    </submittedName>
</protein>
<feature type="signal peptide" evidence="3">
    <location>
        <begin position="1"/>
        <end position="20"/>
    </location>
</feature>
<dbReference type="EMBL" id="KQ964484">
    <property type="protein sequence ID" value="KXN71082.1"/>
    <property type="molecule type" value="Genomic_DNA"/>
</dbReference>
<gene>
    <name evidence="4" type="ORF">CONCODRAFT_6245</name>
</gene>
<dbReference type="Proteomes" id="UP000070444">
    <property type="component" value="Unassembled WGS sequence"/>
</dbReference>
<evidence type="ECO:0000256" key="1">
    <source>
        <dbReference type="ARBA" id="ARBA00005375"/>
    </source>
</evidence>
<keyword evidence="5" id="KW-1185">Reference proteome</keyword>
<comment type="similarity">
    <text evidence="1">Belongs to the histidine acid phosphatase family.</text>
</comment>
<organism evidence="4 5">
    <name type="scientific">Conidiobolus coronatus (strain ATCC 28846 / CBS 209.66 / NRRL 28638)</name>
    <name type="common">Delacroixia coronata</name>
    <dbReference type="NCBI Taxonomy" id="796925"/>
    <lineage>
        <taxon>Eukaryota</taxon>
        <taxon>Fungi</taxon>
        <taxon>Fungi incertae sedis</taxon>
        <taxon>Zoopagomycota</taxon>
        <taxon>Entomophthoromycotina</taxon>
        <taxon>Entomophthoromycetes</taxon>
        <taxon>Entomophthorales</taxon>
        <taxon>Ancylistaceae</taxon>
        <taxon>Conidiobolus</taxon>
    </lineage>
</organism>
<feature type="chain" id="PRO_5007294579" evidence="3">
    <location>
        <begin position="21"/>
        <end position="241"/>
    </location>
</feature>
<keyword evidence="3" id="KW-0732">Signal</keyword>
<dbReference type="InterPro" id="IPR029033">
    <property type="entry name" value="His_PPase_superfam"/>
</dbReference>
<proteinExistence type="inferred from homology"/>